<name>A0A178ZGR0_9EURO</name>
<dbReference type="OrthoDB" id="5840532at2759"/>
<accession>A0A178ZGR0</accession>
<sequence length="278" mass="29175">MSVENLFPGVALVTGAAQGIGAGVARGFASAGCRRIAMTDHNAAALHQTAAEIVKLYPETQMLAIPGDISSESFVESFVTAVVDKFGRLDYCVNNAGIIGRSADTLGTTPQDFDAVNAVNYRGCFLCCRAELKVMTRQEPLPSHDPDRTPQRGSIVNTASQLGLVGRKCAPAYTASKAAVIALTRADAIDYATKGIRVNCVCPGLIDTPMTRGDEEFNQIVAGQVTSTPIERMGKVSEVVDCVLFLSSTKASFVLGHAMVVDGGVHSTSTNILTCTAA</sequence>
<keyword evidence="4" id="KW-1185">Reference proteome</keyword>
<dbReference type="STRING" id="1367422.A0A178ZGR0"/>
<protein>
    <recommendedName>
        <fullName evidence="5">3-oxoacyl-[acyl-carrier protein] reductase</fullName>
    </recommendedName>
</protein>
<dbReference type="PRINTS" id="PR00080">
    <property type="entry name" value="SDRFAMILY"/>
</dbReference>
<evidence type="ECO:0000256" key="1">
    <source>
        <dbReference type="ARBA" id="ARBA00006484"/>
    </source>
</evidence>
<dbReference type="AlphaFoldDB" id="A0A178ZGR0"/>
<dbReference type="PRINTS" id="PR00081">
    <property type="entry name" value="GDHRDH"/>
</dbReference>
<dbReference type="SUPFAM" id="SSF51735">
    <property type="entry name" value="NAD(P)-binding Rossmann-fold domains"/>
    <property type="match status" value="1"/>
</dbReference>
<evidence type="ECO:0008006" key="5">
    <source>
        <dbReference type="Google" id="ProtNLM"/>
    </source>
</evidence>
<organism evidence="3 4">
    <name type="scientific">Fonsecaea erecta</name>
    <dbReference type="NCBI Taxonomy" id="1367422"/>
    <lineage>
        <taxon>Eukaryota</taxon>
        <taxon>Fungi</taxon>
        <taxon>Dikarya</taxon>
        <taxon>Ascomycota</taxon>
        <taxon>Pezizomycotina</taxon>
        <taxon>Eurotiomycetes</taxon>
        <taxon>Chaetothyriomycetidae</taxon>
        <taxon>Chaetothyriales</taxon>
        <taxon>Herpotrichiellaceae</taxon>
        <taxon>Fonsecaea</taxon>
    </lineage>
</organism>
<proteinExistence type="inferred from homology"/>
<evidence type="ECO:0000313" key="4">
    <source>
        <dbReference type="Proteomes" id="UP000078343"/>
    </source>
</evidence>
<dbReference type="Pfam" id="PF13561">
    <property type="entry name" value="adh_short_C2"/>
    <property type="match status" value="1"/>
</dbReference>
<dbReference type="PANTHER" id="PTHR42760">
    <property type="entry name" value="SHORT-CHAIN DEHYDROGENASES/REDUCTASES FAMILY MEMBER"/>
    <property type="match status" value="1"/>
</dbReference>
<dbReference type="InterPro" id="IPR002347">
    <property type="entry name" value="SDR_fam"/>
</dbReference>
<evidence type="ECO:0000313" key="3">
    <source>
        <dbReference type="EMBL" id="OAP58968.1"/>
    </source>
</evidence>
<keyword evidence="2" id="KW-0521">NADP</keyword>
<comment type="similarity">
    <text evidence="1">Belongs to the short-chain dehydrogenases/reductases (SDR) family.</text>
</comment>
<gene>
    <name evidence="3" type="ORF">AYL99_06265</name>
</gene>
<dbReference type="GO" id="GO:0016616">
    <property type="term" value="F:oxidoreductase activity, acting on the CH-OH group of donors, NAD or NADP as acceptor"/>
    <property type="evidence" value="ECO:0007669"/>
    <property type="project" value="TreeGrafter"/>
</dbReference>
<dbReference type="FunFam" id="3.40.50.720:FF:000084">
    <property type="entry name" value="Short-chain dehydrogenase reductase"/>
    <property type="match status" value="1"/>
</dbReference>
<reference evidence="3 4" key="1">
    <citation type="submission" date="2016-04" db="EMBL/GenBank/DDBJ databases">
        <title>Draft genome of Fonsecaea erecta CBS 125763.</title>
        <authorList>
            <person name="Weiss V.A."/>
            <person name="Vicente V.A."/>
            <person name="Raittz R.T."/>
            <person name="Moreno L.F."/>
            <person name="De Souza E.M."/>
            <person name="Pedrosa F.O."/>
            <person name="Steffens M.B."/>
            <person name="Faoro H."/>
            <person name="Tadra-Sfeir M.Z."/>
            <person name="Najafzadeh M.J."/>
            <person name="Felipe M.S."/>
            <person name="Teixeira M."/>
            <person name="Sun J."/>
            <person name="Xi L."/>
            <person name="Gomes R."/>
            <person name="De Azevedo C.M."/>
            <person name="Salgado C.G."/>
            <person name="Da Silva M.B."/>
            <person name="Nascimento M.F."/>
            <person name="Queiroz-Telles F."/>
            <person name="Attili D.S."/>
            <person name="Gorbushina A."/>
        </authorList>
    </citation>
    <scope>NUCLEOTIDE SEQUENCE [LARGE SCALE GENOMIC DNA]</scope>
    <source>
        <strain evidence="3 4">CBS 125763</strain>
    </source>
</reference>
<dbReference type="EMBL" id="LVYI01000005">
    <property type="protein sequence ID" value="OAP58968.1"/>
    <property type="molecule type" value="Genomic_DNA"/>
</dbReference>
<dbReference type="CDD" id="cd05233">
    <property type="entry name" value="SDR_c"/>
    <property type="match status" value="1"/>
</dbReference>
<comment type="caution">
    <text evidence="3">The sequence shown here is derived from an EMBL/GenBank/DDBJ whole genome shotgun (WGS) entry which is preliminary data.</text>
</comment>
<dbReference type="Gene3D" id="3.40.50.720">
    <property type="entry name" value="NAD(P)-binding Rossmann-like Domain"/>
    <property type="match status" value="1"/>
</dbReference>
<evidence type="ECO:0000256" key="2">
    <source>
        <dbReference type="ARBA" id="ARBA00022857"/>
    </source>
</evidence>
<dbReference type="GeneID" id="30010433"/>
<dbReference type="RefSeq" id="XP_018692335.1">
    <property type="nucleotide sequence ID" value="XM_018837775.1"/>
</dbReference>
<dbReference type="InterPro" id="IPR036291">
    <property type="entry name" value="NAD(P)-bd_dom_sf"/>
</dbReference>
<dbReference type="Proteomes" id="UP000078343">
    <property type="component" value="Unassembled WGS sequence"/>
</dbReference>